<sequence>MSSSATIPEPNRLFALAPEILFKILKETTQKEQCWVYILTKGRSLCGRKGDYDTMVYTQGAGAQGPRSYPFHHECIFNRPVADGEIDIKDTFDKTWEQDLQANRLRNQLNVYERSLDPHLRNSVKSLCFRIANEDMPFDEFKFLCQHIPVLDKNLMPMLSIPDAIYSGLDKNLNSGACEKRPFPTDVLECQRLKHVMICSSSWESRFDNLVPLVFEDTNNSFTRWTPGRGRQQYSRIVLEERKKDDDIALLNQDWSLFSGLESLCFDFNTRSWHHKQLEKFRCLLANMGKSLKLKTLVVSDFCKGTFEQPDMVALLMTCLQPGGKLHLIGGIPLADL</sequence>
<dbReference type="EMBL" id="LYXU01000001">
    <property type="protein sequence ID" value="OBS26444.1"/>
    <property type="molecule type" value="Genomic_DNA"/>
</dbReference>
<dbReference type="Proteomes" id="UP000091967">
    <property type="component" value="Unassembled WGS sequence"/>
</dbReference>
<comment type="caution">
    <text evidence="1">The sequence shown here is derived from an EMBL/GenBank/DDBJ whole genome shotgun (WGS) entry which is preliminary data.</text>
</comment>
<dbReference type="OMA" id="RIANEDM"/>
<reference evidence="1 2" key="1">
    <citation type="submission" date="2016-06" db="EMBL/GenBank/DDBJ databases">
        <title>Living apart together: crosstalk between the core and supernumerary genomes in a fungal plant pathogen.</title>
        <authorList>
            <person name="Vanheule A."/>
            <person name="Audenaert K."/>
            <person name="Warris S."/>
            <person name="Van De Geest H."/>
            <person name="Schijlen E."/>
            <person name="Hofte M."/>
            <person name="De Saeger S."/>
            <person name="Haesaert G."/>
            <person name="Waalwijk C."/>
            <person name="Van Der Lee T."/>
        </authorList>
    </citation>
    <scope>NUCLEOTIDE SEQUENCE [LARGE SCALE GENOMIC DNA]</scope>
    <source>
        <strain evidence="1 2">2516</strain>
    </source>
</reference>
<accession>A0A1B8B143</accession>
<protein>
    <submittedName>
        <fullName evidence="1">Uncharacterized protein</fullName>
    </submittedName>
</protein>
<gene>
    <name evidence="1" type="ORF">FPOA_00385</name>
</gene>
<organism evidence="1 2">
    <name type="scientific">Fusarium poae</name>
    <dbReference type="NCBI Taxonomy" id="36050"/>
    <lineage>
        <taxon>Eukaryota</taxon>
        <taxon>Fungi</taxon>
        <taxon>Dikarya</taxon>
        <taxon>Ascomycota</taxon>
        <taxon>Pezizomycotina</taxon>
        <taxon>Sordariomycetes</taxon>
        <taxon>Hypocreomycetidae</taxon>
        <taxon>Hypocreales</taxon>
        <taxon>Nectriaceae</taxon>
        <taxon>Fusarium</taxon>
    </lineage>
</organism>
<dbReference type="AlphaFoldDB" id="A0A1B8B143"/>
<proteinExistence type="predicted"/>
<name>A0A1B8B143_FUSPO</name>
<evidence type="ECO:0000313" key="2">
    <source>
        <dbReference type="Proteomes" id="UP000091967"/>
    </source>
</evidence>
<keyword evidence="2" id="KW-1185">Reference proteome</keyword>
<evidence type="ECO:0000313" key="1">
    <source>
        <dbReference type="EMBL" id="OBS26444.1"/>
    </source>
</evidence>